<dbReference type="Proteomes" id="UP000070328">
    <property type="component" value="Unassembled WGS sequence"/>
</dbReference>
<keyword evidence="3" id="KW-1185">Reference proteome</keyword>
<feature type="region of interest" description="Disordered" evidence="1">
    <location>
        <begin position="69"/>
        <end position="88"/>
    </location>
</feature>
<feature type="compositionally biased region" description="Polar residues" evidence="1">
    <location>
        <begin position="78"/>
        <end position="87"/>
    </location>
</feature>
<sequence>MARTSLDGSSKPASVSHQKLQSAMEKLNAEVNNLSKTIENGLAELGKDIEKALQTMKQRMENLSLQMDKKTAEKTETQRPSTQNSSLLAKVQEPIAAQSIQKSSPSNRGPQARPAERGKHWMVVGYANDKRRQENVKRAAKDGANAVLMPLIDTHTCLNIEPFPATREDFWSIDESETMRLAKALDIATEGRPIGRIMHDLFETIIGLLPSKTL</sequence>
<evidence type="ECO:0000313" key="3">
    <source>
        <dbReference type="Proteomes" id="UP000070328"/>
    </source>
</evidence>
<evidence type="ECO:0000256" key="1">
    <source>
        <dbReference type="SAM" id="MobiDB-lite"/>
    </source>
</evidence>
<dbReference type="OrthoDB" id="10602135at2759"/>
<reference evidence="2 3" key="1">
    <citation type="submission" date="2014-02" db="EMBL/GenBank/DDBJ databases">
        <title>The genome sequence of Colletotrichum simmondsii CBS122122.</title>
        <authorList>
            <person name="Baroncelli R."/>
            <person name="Thon M.R."/>
        </authorList>
    </citation>
    <scope>NUCLEOTIDE SEQUENCE [LARGE SCALE GENOMIC DNA]</scope>
    <source>
        <strain evidence="2 3">CBS122122</strain>
    </source>
</reference>
<evidence type="ECO:0000313" key="2">
    <source>
        <dbReference type="EMBL" id="KXH26634.1"/>
    </source>
</evidence>
<name>A0A135RSD3_9PEZI</name>
<protein>
    <submittedName>
        <fullName evidence="2">Uncharacterized protein</fullName>
    </submittedName>
</protein>
<gene>
    <name evidence="2" type="ORF">CSIM01_02935</name>
</gene>
<accession>A0A135RSD3</accession>
<feature type="region of interest" description="Disordered" evidence="1">
    <location>
        <begin position="1"/>
        <end position="22"/>
    </location>
</feature>
<dbReference type="EMBL" id="JFBX01000863">
    <property type="protein sequence ID" value="KXH26634.1"/>
    <property type="molecule type" value="Genomic_DNA"/>
</dbReference>
<feature type="region of interest" description="Disordered" evidence="1">
    <location>
        <begin position="97"/>
        <end position="119"/>
    </location>
</feature>
<organism evidence="2 3">
    <name type="scientific">Colletotrichum simmondsii</name>
    <dbReference type="NCBI Taxonomy" id="703756"/>
    <lineage>
        <taxon>Eukaryota</taxon>
        <taxon>Fungi</taxon>
        <taxon>Dikarya</taxon>
        <taxon>Ascomycota</taxon>
        <taxon>Pezizomycotina</taxon>
        <taxon>Sordariomycetes</taxon>
        <taxon>Hypocreomycetidae</taxon>
        <taxon>Glomerellales</taxon>
        <taxon>Glomerellaceae</taxon>
        <taxon>Colletotrichum</taxon>
        <taxon>Colletotrichum acutatum species complex</taxon>
    </lineage>
</organism>
<dbReference type="AlphaFoldDB" id="A0A135RSD3"/>
<comment type="caution">
    <text evidence="2">The sequence shown here is derived from an EMBL/GenBank/DDBJ whole genome shotgun (WGS) entry which is preliminary data.</text>
</comment>
<feature type="compositionally biased region" description="Polar residues" evidence="1">
    <location>
        <begin position="1"/>
        <end position="21"/>
    </location>
</feature>
<proteinExistence type="predicted"/>
<feature type="compositionally biased region" description="Polar residues" evidence="1">
    <location>
        <begin position="98"/>
        <end position="109"/>
    </location>
</feature>